<dbReference type="Pfam" id="PF06890">
    <property type="entry name" value="Phage_Mu_Gp45"/>
    <property type="match status" value="1"/>
</dbReference>
<dbReference type="EMBL" id="CP048630">
    <property type="protein sequence ID" value="QIB34741.1"/>
    <property type="molecule type" value="Genomic_DNA"/>
</dbReference>
<feature type="domain" description="Bacteriophage Mu Gp45 N-terminal" evidence="1">
    <location>
        <begin position="16"/>
        <end position="78"/>
    </location>
</feature>
<dbReference type="KEGG" id="apra:G3A50_14275"/>
<evidence type="ECO:0000313" key="2">
    <source>
        <dbReference type="EMBL" id="QIB34741.1"/>
    </source>
</evidence>
<protein>
    <recommendedName>
        <fullName evidence="1">Bacteriophage Mu Gp45 N-terminal domain-containing protein</fullName>
    </recommendedName>
</protein>
<dbReference type="InterPro" id="IPR053861">
    <property type="entry name" value="Phage_Mu_Gp45_N"/>
</dbReference>
<keyword evidence="3" id="KW-1185">Reference proteome</keyword>
<dbReference type="AlphaFoldDB" id="A0A6P1YPT1"/>
<proteinExistence type="predicted"/>
<evidence type="ECO:0000259" key="1">
    <source>
        <dbReference type="Pfam" id="PF06890"/>
    </source>
</evidence>
<evidence type="ECO:0000313" key="3">
    <source>
        <dbReference type="Proteomes" id="UP000464751"/>
    </source>
</evidence>
<sequence>MRLSELALQLRGLVSRALVKSSLDTGESQTVDVRIRAGHDATEVEVLQPFGFASRPPDNGLVVLLAVGGDQGDMVALPAGSPGNRLGNLDSGEAATHGILGNRFHAKKDGTLHAWSPLRVLGEVGEAECELTKTLFRGRLGKGEGAPRVTVTPDFVKLRIGNDWIVVQDGQIIASKPIIIGADPDPSL</sequence>
<reference evidence="2 3" key="1">
    <citation type="submission" date="2020-02" db="EMBL/GenBank/DDBJ databases">
        <authorList>
            <person name="Li G."/>
        </authorList>
    </citation>
    <scope>NUCLEOTIDE SEQUENCE [LARGE SCALE GENOMIC DNA]</scope>
    <source>
        <strain evidence="2 3">DSM 102029</strain>
    </source>
</reference>
<dbReference type="RefSeq" id="WP_163075886.1">
    <property type="nucleotide sequence ID" value="NZ_CP048630.1"/>
</dbReference>
<name>A0A6P1YPT1_9HYPH</name>
<accession>A0A6P1YPT1</accession>
<organism evidence="2 3">
    <name type="scientific">Ancylobacter pratisalsi</name>
    <dbReference type="NCBI Taxonomy" id="1745854"/>
    <lineage>
        <taxon>Bacteria</taxon>
        <taxon>Pseudomonadati</taxon>
        <taxon>Pseudomonadota</taxon>
        <taxon>Alphaproteobacteria</taxon>
        <taxon>Hyphomicrobiales</taxon>
        <taxon>Xanthobacteraceae</taxon>
        <taxon>Ancylobacter</taxon>
    </lineage>
</organism>
<gene>
    <name evidence="2" type="ORF">G3A50_14275</name>
</gene>
<dbReference type="Proteomes" id="UP000464751">
    <property type="component" value="Chromosome"/>
</dbReference>